<dbReference type="Pfam" id="PF10712">
    <property type="entry name" value="NAD-GH"/>
    <property type="match status" value="1"/>
</dbReference>
<organism evidence="1 2">
    <name type="scientific">Arachis hypogaea</name>
    <name type="common">Peanut</name>
    <dbReference type="NCBI Taxonomy" id="3818"/>
    <lineage>
        <taxon>Eukaryota</taxon>
        <taxon>Viridiplantae</taxon>
        <taxon>Streptophyta</taxon>
        <taxon>Embryophyta</taxon>
        <taxon>Tracheophyta</taxon>
        <taxon>Spermatophyta</taxon>
        <taxon>Magnoliopsida</taxon>
        <taxon>eudicotyledons</taxon>
        <taxon>Gunneridae</taxon>
        <taxon>Pentapetalae</taxon>
        <taxon>rosids</taxon>
        <taxon>fabids</taxon>
        <taxon>Fabales</taxon>
        <taxon>Fabaceae</taxon>
        <taxon>Papilionoideae</taxon>
        <taxon>50 kb inversion clade</taxon>
        <taxon>dalbergioids sensu lato</taxon>
        <taxon>Dalbergieae</taxon>
        <taxon>Pterocarpus clade</taxon>
        <taxon>Arachis</taxon>
    </lineage>
</organism>
<accession>A0A445DA89</accession>
<dbReference type="InterPro" id="IPR019651">
    <property type="entry name" value="Glutamate_DH_NAD-spec"/>
</dbReference>
<dbReference type="STRING" id="3818.A0A445DA89"/>
<gene>
    <name evidence="1" type="ORF">Ahy_A04g017188</name>
</gene>
<dbReference type="EMBL" id="SDMP01000004">
    <property type="protein sequence ID" value="RYR60094.1"/>
    <property type="molecule type" value="Genomic_DNA"/>
</dbReference>
<dbReference type="Proteomes" id="UP000289738">
    <property type="component" value="Chromosome A04"/>
</dbReference>
<reference evidence="1 2" key="1">
    <citation type="submission" date="2019-01" db="EMBL/GenBank/DDBJ databases">
        <title>Sequencing of cultivated peanut Arachis hypogaea provides insights into genome evolution and oil improvement.</title>
        <authorList>
            <person name="Chen X."/>
        </authorList>
    </citation>
    <scope>NUCLEOTIDE SEQUENCE [LARGE SCALE GENOMIC DNA]</scope>
    <source>
        <strain evidence="2">cv. Fuhuasheng</strain>
        <tissue evidence="1">Leaves</tissue>
    </source>
</reference>
<sequence>MVHHPVVKVFSSKVSVSGSGLHFEDTLLNGEKRDIKGTTTKIKDQDVLLPHAGSLLVKTIGNCGSSGFIDDTHHIETGNNSGILGSLTLRVIEKKLEMKTQSKCTLRFSQHNKKQKHLQEFEPFNVKIYT</sequence>
<comment type="caution">
    <text evidence="1">The sequence shown here is derived from an EMBL/GenBank/DDBJ whole genome shotgun (WGS) entry which is preliminary data.</text>
</comment>
<proteinExistence type="predicted"/>
<name>A0A445DA89_ARAHY</name>
<evidence type="ECO:0000313" key="2">
    <source>
        <dbReference type="Proteomes" id="UP000289738"/>
    </source>
</evidence>
<keyword evidence="2" id="KW-1185">Reference proteome</keyword>
<evidence type="ECO:0000313" key="1">
    <source>
        <dbReference type="EMBL" id="RYR60094.1"/>
    </source>
</evidence>
<dbReference type="AlphaFoldDB" id="A0A445DA89"/>
<protein>
    <submittedName>
        <fullName evidence="1">Uncharacterized protein</fullName>
    </submittedName>
</protein>